<keyword evidence="1" id="KW-0238">DNA-binding</keyword>
<keyword evidence="4" id="KW-1185">Reference proteome</keyword>
<evidence type="ECO:0000313" key="4">
    <source>
        <dbReference type="Proteomes" id="UP000216913"/>
    </source>
</evidence>
<reference evidence="3 4" key="1">
    <citation type="submission" date="2017-05" db="EMBL/GenBank/DDBJ databases">
        <title>Complete and WGS of Bordetella genogroups.</title>
        <authorList>
            <person name="Spilker T."/>
            <person name="LiPuma J."/>
        </authorList>
    </citation>
    <scope>NUCLEOTIDE SEQUENCE [LARGE SCALE GENOMIC DNA]</scope>
    <source>
        <strain evidence="3 4">AU10456</strain>
    </source>
</reference>
<dbReference type="RefSeq" id="WP_094799208.1">
    <property type="nucleotide sequence ID" value="NZ_NEVP01000004.1"/>
</dbReference>
<accession>A0A261TWN0</accession>
<dbReference type="OrthoDB" id="9811597at2"/>
<proteinExistence type="predicted"/>
<comment type="caution">
    <text evidence="3">The sequence shown here is derived from an EMBL/GenBank/DDBJ whole genome shotgun (WGS) entry which is preliminary data.</text>
</comment>
<dbReference type="AlphaFoldDB" id="A0A261TWN0"/>
<sequence>MPTTTLTSKGRVTIPVDVRKRLGLQAGDRIAFYLNAASGRYEVVPAKPSVTDPKGILCKPTEAISGVCR</sequence>
<dbReference type="PROSITE" id="PS51740">
    <property type="entry name" value="SPOVT_ABRB"/>
    <property type="match status" value="1"/>
</dbReference>
<evidence type="ECO:0000259" key="2">
    <source>
        <dbReference type="PROSITE" id="PS51740"/>
    </source>
</evidence>
<organism evidence="3 4">
    <name type="scientific">Bordetella genomosp. 5</name>
    <dbReference type="NCBI Taxonomy" id="1395608"/>
    <lineage>
        <taxon>Bacteria</taxon>
        <taxon>Pseudomonadati</taxon>
        <taxon>Pseudomonadota</taxon>
        <taxon>Betaproteobacteria</taxon>
        <taxon>Burkholderiales</taxon>
        <taxon>Alcaligenaceae</taxon>
        <taxon>Bordetella</taxon>
    </lineage>
</organism>
<dbReference type="Pfam" id="PF04014">
    <property type="entry name" value="MazE_antitoxin"/>
    <property type="match status" value="1"/>
</dbReference>
<gene>
    <name evidence="3" type="ORF">CAL25_06980</name>
</gene>
<evidence type="ECO:0000256" key="1">
    <source>
        <dbReference type="PROSITE-ProRule" id="PRU01076"/>
    </source>
</evidence>
<name>A0A261TWN0_9BORD</name>
<dbReference type="InterPro" id="IPR007159">
    <property type="entry name" value="SpoVT-AbrB_dom"/>
</dbReference>
<dbReference type="Gene3D" id="2.10.260.10">
    <property type="match status" value="1"/>
</dbReference>
<feature type="domain" description="SpoVT-AbrB" evidence="2">
    <location>
        <begin position="1"/>
        <end position="48"/>
    </location>
</feature>
<protein>
    <submittedName>
        <fullName evidence="3">AbrB family transcriptional regulator</fullName>
    </submittedName>
</protein>
<dbReference type="SMART" id="SM00966">
    <property type="entry name" value="SpoVT_AbrB"/>
    <property type="match status" value="1"/>
</dbReference>
<dbReference type="InterPro" id="IPR037914">
    <property type="entry name" value="SpoVT-AbrB_sf"/>
</dbReference>
<dbReference type="Proteomes" id="UP000216913">
    <property type="component" value="Unassembled WGS sequence"/>
</dbReference>
<dbReference type="GO" id="GO:0003677">
    <property type="term" value="F:DNA binding"/>
    <property type="evidence" value="ECO:0007669"/>
    <property type="project" value="UniProtKB-UniRule"/>
</dbReference>
<dbReference type="EMBL" id="NEVP01000004">
    <property type="protein sequence ID" value="OZI53701.1"/>
    <property type="molecule type" value="Genomic_DNA"/>
</dbReference>
<evidence type="ECO:0000313" key="3">
    <source>
        <dbReference type="EMBL" id="OZI53701.1"/>
    </source>
</evidence>
<dbReference type="NCBIfam" id="TIGR01439">
    <property type="entry name" value="lp_hng_hel_AbrB"/>
    <property type="match status" value="1"/>
</dbReference>
<dbReference type="SUPFAM" id="SSF89447">
    <property type="entry name" value="AbrB/MazE/MraZ-like"/>
    <property type="match status" value="1"/>
</dbReference>